<gene>
    <name evidence="3" type="ORF">caldi_28410</name>
</gene>
<organism evidence="3 4">
    <name type="scientific">Caldinitratiruptor microaerophilus</name>
    <dbReference type="NCBI Taxonomy" id="671077"/>
    <lineage>
        <taxon>Bacteria</taxon>
        <taxon>Bacillati</taxon>
        <taxon>Bacillota</taxon>
        <taxon>Clostridia</taxon>
        <taxon>Eubacteriales</taxon>
        <taxon>Symbiobacteriaceae</taxon>
        <taxon>Caldinitratiruptor</taxon>
    </lineage>
</organism>
<dbReference type="EMBL" id="AP025628">
    <property type="protein sequence ID" value="BDG61751.1"/>
    <property type="molecule type" value="Genomic_DNA"/>
</dbReference>
<evidence type="ECO:0000313" key="3">
    <source>
        <dbReference type="EMBL" id="BDG61751.1"/>
    </source>
</evidence>
<name>A0AA35CPV1_9FIRM</name>
<dbReference type="Pfam" id="PF10135">
    <property type="entry name" value="Rod-binding"/>
    <property type="match status" value="1"/>
</dbReference>
<accession>A0AA35CPV1</accession>
<dbReference type="RefSeq" id="WP_264842379.1">
    <property type="nucleotide sequence ID" value="NZ_AP025628.1"/>
</dbReference>
<dbReference type="Proteomes" id="UP001163687">
    <property type="component" value="Chromosome"/>
</dbReference>
<feature type="compositionally biased region" description="Pro residues" evidence="1">
    <location>
        <begin position="7"/>
        <end position="19"/>
    </location>
</feature>
<evidence type="ECO:0000259" key="2">
    <source>
        <dbReference type="Pfam" id="PF10135"/>
    </source>
</evidence>
<reference evidence="3" key="1">
    <citation type="submission" date="2022-03" db="EMBL/GenBank/DDBJ databases">
        <title>Complete genome sequence of Caldinitratiruptor microaerophilus.</title>
        <authorList>
            <person name="Mukaiyama R."/>
            <person name="Nishiyama T."/>
            <person name="Ueda K."/>
        </authorList>
    </citation>
    <scope>NUCLEOTIDE SEQUENCE</scope>
    <source>
        <strain evidence="3">JCM 16183</strain>
    </source>
</reference>
<feature type="compositionally biased region" description="Low complexity" evidence="1">
    <location>
        <begin position="96"/>
        <end position="122"/>
    </location>
</feature>
<dbReference type="KEGG" id="cmic:caldi_28410"/>
<feature type="domain" description="Flagellar protein FlgJ N-terminal" evidence="2">
    <location>
        <begin position="45"/>
        <end position="91"/>
    </location>
</feature>
<keyword evidence="4" id="KW-1185">Reference proteome</keyword>
<evidence type="ECO:0000313" key="4">
    <source>
        <dbReference type="Proteomes" id="UP001163687"/>
    </source>
</evidence>
<protein>
    <recommendedName>
        <fullName evidence="2">Flagellar protein FlgJ N-terminal domain-containing protein</fullName>
    </recommendedName>
</protein>
<dbReference type="InterPro" id="IPR019301">
    <property type="entry name" value="Flagellar_prot_FlgJ_N"/>
</dbReference>
<feature type="region of interest" description="Disordered" evidence="1">
    <location>
        <begin position="96"/>
        <end position="133"/>
    </location>
</feature>
<dbReference type="AlphaFoldDB" id="A0AA35CPV1"/>
<evidence type="ECO:0000256" key="1">
    <source>
        <dbReference type="SAM" id="MobiDB-lite"/>
    </source>
</evidence>
<feature type="region of interest" description="Disordered" evidence="1">
    <location>
        <begin position="1"/>
        <end position="29"/>
    </location>
</feature>
<proteinExistence type="predicted"/>
<sequence length="133" mass="13438">MAGPAPVGRPTPPLPPDIPASPGEDPLRAAAREFEAILLETVLRQMRETAEALGGEDRGVVHGVYASWMDRELARALAAGKGLGLGEVLYRSLAGAARPAAPGAAHPDGAAGAAHPDGAAAPPEDREEGSSPP</sequence>